<dbReference type="RefSeq" id="WP_247242574.1">
    <property type="nucleotide sequence ID" value="NZ_JALJRA010000002.1"/>
</dbReference>
<sequence>MNLPITAEQIRLAAKNKGSEANLNSVLTSLDRYAVDVGLDRLHRLVHYLAQLMHESGSFKWDQEIWGPTPAQQRYDTRTDLGNTPEKDGDGHKYRGRGPIQLTGKANYASFREWCRERGYNCPDFVKSPDAVNTDPWEGLVPICYWTTRNLNQWADQNDIETITRKINGGKNGLADRMDYYGRLALVVCGYGVSSGEVERFQRDHGLAADGDVGPKTRAALHTRLVALGGGAGAGVRSAPVVEETIVEKEVTVSVPVDRPVVPAQVEKEVRQKTNWVTGIFGTGGIAATALTWLAGMDRDSLILMGVLFVFAMAVILLGGEWIIRRVKALRREIEGV</sequence>
<feature type="domain" description="Peptidoglycan binding-like" evidence="3">
    <location>
        <begin position="198"/>
        <end position="221"/>
    </location>
</feature>
<feature type="compositionally biased region" description="Basic and acidic residues" evidence="1">
    <location>
        <begin position="75"/>
        <end position="93"/>
    </location>
</feature>
<dbReference type="PANTHER" id="PTHR34408:SF2">
    <property type="entry name" value="CELL WALL-BINDING PROTEIN YWSB"/>
    <property type="match status" value="1"/>
</dbReference>
<dbReference type="InterPro" id="IPR023346">
    <property type="entry name" value="Lysozyme-like_dom_sf"/>
</dbReference>
<dbReference type="InterPro" id="IPR002477">
    <property type="entry name" value="Peptidoglycan-bd-like"/>
</dbReference>
<dbReference type="Pfam" id="PF01471">
    <property type="entry name" value="PG_binding_1"/>
    <property type="match status" value="1"/>
</dbReference>
<evidence type="ECO:0000256" key="1">
    <source>
        <dbReference type="SAM" id="MobiDB-lite"/>
    </source>
</evidence>
<dbReference type="InterPro" id="IPR036366">
    <property type="entry name" value="PGBDSf"/>
</dbReference>
<dbReference type="Gene3D" id="1.10.530.10">
    <property type="match status" value="1"/>
</dbReference>
<keyword evidence="2" id="KW-1133">Transmembrane helix</keyword>
<accession>A0ABV2H1X0</accession>
<keyword evidence="2" id="KW-0812">Transmembrane</keyword>
<organism evidence="4 5">
    <name type="scientific">Pseudorhizobium tarimense</name>
    <dbReference type="NCBI Taxonomy" id="1079109"/>
    <lineage>
        <taxon>Bacteria</taxon>
        <taxon>Pseudomonadati</taxon>
        <taxon>Pseudomonadota</taxon>
        <taxon>Alphaproteobacteria</taxon>
        <taxon>Hyphomicrobiales</taxon>
        <taxon>Rhizobiaceae</taxon>
        <taxon>Rhizobium/Agrobacterium group</taxon>
        <taxon>Pseudorhizobium</taxon>
    </lineage>
</organism>
<dbReference type="SUPFAM" id="SSF47090">
    <property type="entry name" value="PGBD-like"/>
    <property type="match status" value="1"/>
</dbReference>
<dbReference type="EMBL" id="JBEPLJ010000002">
    <property type="protein sequence ID" value="MET3584548.1"/>
    <property type="molecule type" value="Genomic_DNA"/>
</dbReference>
<dbReference type="Proteomes" id="UP001549031">
    <property type="component" value="Unassembled WGS sequence"/>
</dbReference>
<gene>
    <name evidence="4" type="ORF">ABID21_000643</name>
</gene>
<feature type="transmembrane region" description="Helical" evidence="2">
    <location>
        <begin position="302"/>
        <end position="324"/>
    </location>
</feature>
<dbReference type="InterPro" id="IPR036365">
    <property type="entry name" value="PGBD-like_sf"/>
</dbReference>
<dbReference type="InterPro" id="IPR052354">
    <property type="entry name" value="Cell_Wall_Dynamics_Protein"/>
</dbReference>
<dbReference type="SUPFAM" id="SSF53955">
    <property type="entry name" value="Lysozyme-like"/>
    <property type="match status" value="1"/>
</dbReference>
<keyword evidence="2" id="KW-0472">Membrane</keyword>
<protein>
    <submittedName>
        <fullName evidence="4">Chitinase</fullName>
    </submittedName>
</protein>
<dbReference type="PANTHER" id="PTHR34408">
    <property type="entry name" value="FAMILY PROTEIN, PUTATIVE-RELATED"/>
    <property type="match status" value="1"/>
</dbReference>
<feature type="transmembrane region" description="Helical" evidence="2">
    <location>
        <begin position="276"/>
        <end position="296"/>
    </location>
</feature>
<proteinExistence type="predicted"/>
<evidence type="ECO:0000259" key="3">
    <source>
        <dbReference type="Pfam" id="PF01471"/>
    </source>
</evidence>
<name>A0ABV2H1X0_9HYPH</name>
<feature type="region of interest" description="Disordered" evidence="1">
    <location>
        <begin position="73"/>
        <end position="97"/>
    </location>
</feature>
<dbReference type="Gene3D" id="1.10.101.10">
    <property type="entry name" value="PGBD-like superfamily/PGBD"/>
    <property type="match status" value="1"/>
</dbReference>
<evidence type="ECO:0000313" key="5">
    <source>
        <dbReference type="Proteomes" id="UP001549031"/>
    </source>
</evidence>
<keyword evidence="5" id="KW-1185">Reference proteome</keyword>
<comment type="caution">
    <text evidence="4">The sequence shown here is derived from an EMBL/GenBank/DDBJ whole genome shotgun (WGS) entry which is preliminary data.</text>
</comment>
<evidence type="ECO:0000313" key="4">
    <source>
        <dbReference type="EMBL" id="MET3584548.1"/>
    </source>
</evidence>
<reference evidence="4 5" key="1">
    <citation type="submission" date="2024-06" db="EMBL/GenBank/DDBJ databases">
        <title>Genomic Encyclopedia of Type Strains, Phase IV (KMG-IV): sequencing the most valuable type-strain genomes for metagenomic binning, comparative biology and taxonomic classification.</title>
        <authorList>
            <person name="Goeker M."/>
        </authorList>
    </citation>
    <scope>NUCLEOTIDE SEQUENCE [LARGE SCALE GENOMIC DNA]</scope>
    <source>
        <strain evidence="4 5">DSM 105042</strain>
    </source>
</reference>
<evidence type="ECO:0000256" key="2">
    <source>
        <dbReference type="SAM" id="Phobius"/>
    </source>
</evidence>